<dbReference type="OrthoDB" id="1164152at2759"/>
<accession>A0A5N5HFV8</accession>
<evidence type="ECO:0000313" key="7">
    <source>
        <dbReference type="Proteomes" id="UP000327157"/>
    </source>
</evidence>
<evidence type="ECO:0000256" key="3">
    <source>
        <dbReference type="ARBA" id="ARBA00022737"/>
    </source>
</evidence>
<evidence type="ECO:0000256" key="5">
    <source>
        <dbReference type="SAM" id="MobiDB-lite"/>
    </source>
</evidence>
<dbReference type="SUPFAM" id="SSF52540">
    <property type="entry name" value="P-loop containing nucleoside triphosphate hydrolases"/>
    <property type="match status" value="1"/>
</dbReference>
<feature type="region of interest" description="Disordered" evidence="5">
    <location>
        <begin position="1"/>
        <end position="29"/>
    </location>
</feature>
<reference evidence="6 7" key="1">
    <citation type="submission" date="2019-09" db="EMBL/GenBank/DDBJ databases">
        <authorList>
            <person name="Ou C."/>
        </authorList>
    </citation>
    <scope>NUCLEOTIDE SEQUENCE [LARGE SCALE GENOMIC DNA]</scope>
    <source>
        <strain evidence="6">S2</strain>
        <tissue evidence="6">Leaf</tissue>
    </source>
</reference>
<keyword evidence="2" id="KW-0813">Transport</keyword>
<dbReference type="Gene3D" id="3.40.50.300">
    <property type="entry name" value="P-loop containing nucleotide triphosphate hydrolases"/>
    <property type="match status" value="1"/>
</dbReference>
<comment type="caution">
    <text evidence="6">The sequence shown here is derived from an EMBL/GenBank/DDBJ whole genome shotgun (WGS) entry which is preliminary data.</text>
</comment>
<comment type="similarity">
    <text evidence="1">Belongs to the ABC transporter superfamily. ABCB family. Multidrug resistance exporter (TC 3.A.1.201) subfamily.</text>
</comment>
<name>A0A5N5HFV8_9ROSA</name>
<dbReference type="EMBL" id="SMOL01000160">
    <property type="protein sequence ID" value="KAB2625081.1"/>
    <property type="molecule type" value="Genomic_DNA"/>
</dbReference>
<feature type="compositionally biased region" description="Basic residues" evidence="5">
    <location>
        <begin position="15"/>
        <end position="27"/>
    </location>
</feature>
<dbReference type="GO" id="GO:0005743">
    <property type="term" value="C:mitochondrial inner membrane"/>
    <property type="evidence" value="ECO:0007669"/>
    <property type="project" value="TreeGrafter"/>
</dbReference>
<evidence type="ECO:0000256" key="4">
    <source>
        <dbReference type="ARBA" id="ARBA00023180"/>
    </source>
</evidence>
<dbReference type="GO" id="GO:0090374">
    <property type="term" value="P:oligopeptide export from mitochondrion"/>
    <property type="evidence" value="ECO:0007669"/>
    <property type="project" value="TreeGrafter"/>
</dbReference>
<dbReference type="PANTHER" id="PTHR43394">
    <property type="entry name" value="ATP-DEPENDENT PERMEASE MDL1, MITOCHONDRIAL"/>
    <property type="match status" value="1"/>
</dbReference>
<keyword evidence="7" id="KW-1185">Reference proteome</keyword>
<dbReference type="Proteomes" id="UP000327157">
    <property type="component" value="Chromosome 16"/>
</dbReference>
<organism evidence="6 7">
    <name type="scientific">Pyrus ussuriensis x Pyrus communis</name>
    <dbReference type="NCBI Taxonomy" id="2448454"/>
    <lineage>
        <taxon>Eukaryota</taxon>
        <taxon>Viridiplantae</taxon>
        <taxon>Streptophyta</taxon>
        <taxon>Embryophyta</taxon>
        <taxon>Tracheophyta</taxon>
        <taxon>Spermatophyta</taxon>
        <taxon>Magnoliopsida</taxon>
        <taxon>eudicotyledons</taxon>
        <taxon>Gunneridae</taxon>
        <taxon>Pentapetalae</taxon>
        <taxon>rosids</taxon>
        <taxon>fabids</taxon>
        <taxon>Rosales</taxon>
        <taxon>Rosaceae</taxon>
        <taxon>Amygdaloideae</taxon>
        <taxon>Maleae</taxon>
        <taxon>Pyrus</taxon>
    </lineage>
</organism>
<keyword evidence="3" id="KW-0677">Repeat</keyword>
<evidence type="ECO:0000256" key="1">
    <source>
        <dbReference type="ARBA" id="ARBA00007577"/>
    </source>
</evidence>
<dbReference type="InterPro" id="IPR027417">
    <property type="entry name" value="P-loop_NTPase"/>
</dbReference>
<sequence>MQKRGGMDGVGDCRGRRRSKQWHKRQKGGGLVPVAEGVGCGLQGVGGGLVDEITKLRRESFRVIESTIQLPADRSKGVAIARAIMKAPKIPLLDEATSALDLTLNLNKWFQDALDGLMVDRSTVVVAHRLATNRGADLIAVVKHGVIAEKGKHETWLNIRDGICASLVAPHASA</sequence>
<protein>
    <recommendedName>
        <fullName evidence="8">ABC transporter domain-containing protein</fullName>
    </recommendedName>
</protein>
<evidence type="ECO:0000313" key="6">
    <source>
        <dbReference type="EMBL" id="KAB2625081.1"/>
    </source>
</evidence>
<evidence type="ECO:0008006" key="8">
    <source>
        <dbReference type="Google" id="ProtNLM"/>
    </source>
</evidence>
<dbReference type="InterPro" id="IPR039421">
    <property type="entry name" value="Type_1_exporter"/>
</dbReference>
<dbReference type="GO" id="GO:0015421">
    <property type="term" value="F:ABC-type oligopeptide transporter activity"/>
    <property type="evidence" value="ECO:0007669"/>
    <property type="project" value="TreeGrafter"/>
</dbReference>
<evidence type="ECO:0000256" key="2">
    <source>
        <dbReference type="ARBA" id="ARBA00022448"/>
    </source>
</evidence>
<reference evidence="6 7" key="3">
    <citation type="submission" date="2019-11" db="EMBL/GenBank/DDBJ databases">
        <title>A de novo genome assembly of a pear dwarfing rootstock.</title>
        <authorList>
            <person name="Wang F."/>
            <person name="Wang J."/>
            <person name="Li S."/>
            <person name="Zhang Y."/>
            <person name="Fang M."/>
            <person name="Ma L."/>
            <person name="Zhao Y."/>
            <person name="Jiang S."/>
        </authorList>
    </citation>
    <scope>NUCLEOTIDE SEQUENCE [LARGE SCALE GENOMIC DNA]</scope>
    <source>
        <strain evidence="6">S2</strain>
        <tissue evidence="6">Leaf</tissue>
    </source>
</reference>
<keyword evidence="4" id="KW-0325">Glycoprotein</keyword>
<gene>
    <name evidence="6" type="ORF">D8674_016741</name>
</gene>
<reference evidence="7" key="2">
    <citation type="submission" date="2019-10" db="EMBL/GenBank/DDBJ databases">
        <title>A de novo genome assembly of a pear dwarfing rootstock.</title>
        <authorList>
            <person name="Wang F."/>
            <person name="Wang J."/>
            <person name="Li S."/>
            <person name="Zhang Y."/>
            <person name="Fang M."/>
            <person name="Ma L."/>
            <person name="Zhao Y."/>
            <person name="Jiang S."/>
        </authorList>
    </citation>
    <scope>NUCLEOTIDE SEQUENCE [LARGE SCALE GENOMIC DNA]</scope>
</reference>
<proteinExistence type="inferred from homology"/>
<dbReference type="PANTHER" id="PTHR43394:SF16">
    <property type="entry name" value="ABC TRANSPORTER B FAMILY MEMBER 4-LIKE ISOFORM X1"/>
    <property type="match status" value="1"/>
</dbReference>
<dbReference type="AlphaFoldDB" id="A0A5N5HFV8"/>